<dbReference type="InterPro" id="IPR003646">
    <property type="entry name" value="SH3-like_bac-type"/>
</dbReference>
<reference evidence="4" key="1">
    <citation type="journal article" date="2020" name="mSystems">
        <title>Genome- and Community-Level Interaction Insights into Carbon Utilization and Element Cycling Functions of Hydrothermarchaeota in Hydrothermal Sediment.</title>
        <authorList>
            <person name="Zhou Z."/>
            <person name="Liu Y."/>
            <person name="Xu W."/>
            <person name="Pan J."/>
            <person name="Luo Z.H."/>
            <person name="Li M."/>
        </authorList>
    </citation>
    <scope>NUCLEOTIDE SEQUENCE [LARGE SCALE GENOMIC DNA]</scope>
    <source>
        <strain evidence="4">SpSt-289</strain>
    </source>
</reference>
<feature type="signal peptide" evidence="2">
    <location>
        <begin position="1"/>
        <end position="30"/>
    </location>
</feature>
<keyword evidence="2" id="KW-0732">Signal</keyword>
<dbReference type="EMBL" id="DSMG01000083">
    <property type="protein sequence ID" value="HDX31389.1"/>
    <property type="molecule type" value="Genomic_DNA"/>
</dbReference>
<comment type="caution">
    <text evidence="4">The sequence shown here is derived from an EMBL/GenBank/DDBJ whole genome shotgun (WGS) entry which is preliminary data.</text>
</comment>
<evidence type="ECO:0000256" key="2">
    <source>
        <dbReference type="SAM" id="SignalP"/>
    </source>
</evidence>
<dbReference type="Pfam" id="PF08239">
    <property type="entry name" value="SH3_3"/>
    <property type="match status" value="2"/>
</dbReference>
<feature type="compositionally biased region" description="Low complexity" evidence="1">
    <location>
        <begin position="421"/>
        <end position="431"/>
    </location>
</feature>
<sequence length="577" mass="59213">MQRKSLTLLIVAFSLLALLLLQMSVTQAAAQQQNATPASADEPVLFEQPIRIKIRQSIPFTISLLATSEVSPTNALTETEGLTPTVETLDAATTLTESASTLASPAGETQVGETQVGETPTPVPPAEAETGATVAAEVTAAVELTPTETLTAPLLLSSVPVTLEIELDFVVTQTLTTTVPASVTLLLSDLQTQTVPISVVVAPLEAGSALVELVLPEELLPTPTITPTEELTPTEAITPTAQMTPTVEAAPAVSGVPLIATSVIENANLRAGPGTNFAIVGQATAGQEVQVAAVSEDGGWYLLGNGAWIASFLVAAPEAPVPVVNDQILQAVTGQPAPAPTGVVTPTVTVDANLRAGPGTEFDVIGGTITGQAINIIGRNADGTWFRLDNGGWVFAALVANPPPLESVPVVNPDGTPAAAPQPSGLGSLLPTPTPTPTPTPQPQPQNEALEAYFTAAIELIQQFDLVQSSLDGLLREVNTNNALIGDANWTTRMNAALALLRRTSASVGELAVPADAQTIHSQLEAAALSYTQAADALSAAIQRGSIAQIQEADTLISAAVSGLTAVETAILRARGQ</sequence>
<gene>
    <name evidence="4" type="ORF">ENQ20_07825</name>
</gene>
<feature type="domain" description="SH3b" evidence="3">
    <location>
        <begin position="259"/>
        <end position="317"/>
    </location>
</feature>
<protein>
    <submittedName>
        <fullName evidence="4">SH3 domain-containing protein</fullName>
    </submittedName>
</protein>
<feature type="compositionally biased region" description="Low complexity" evidence="1">
    <location>
        <begin position="116"/>
        <end position="127"/>
    </location>
</feature>
<feature type="region of interest" description="Disordered" evidence="1">
    <location>
        <begin position="411"/>
        <end position="446"/>
    </location>
</feature>
<dbReference type="SMART" id="SM00287">
    <property type="entry name" value="SH3b"/>
    <property type="match status" value="2"/>
</dbReference>
<accession>A0A7C1JZZ5</accession>
<dbReference type="PANTHER" id="PTHR34408:SF1">
    <property type="entry name" value="GLYCOSYL HYDROLASE FAMILY 19 DOMAIN-CONTAINING PROTEIN HI_1415"/>
    <property type="match status" value="1"/>
</dbReference>
<feature type="compositionally biased region" description="Pro residues" evidence="1">
    <location>
        <begin position="432"/>
        <end position="444"/>
    </location>
</feature>
<name>A0A7C1JZZ5_9CHLR</name>
<feature type="region of interest" description="Disordered" evidence="1">
    <location>
        <begin position="99"/>
        <end position="127"/>
    </location>
</feature>
<feature type="chain" id="PRO_5028484344" evidence="2">
    <location>
        <begin position="31"/>
        <end position="577"/>
    </location>
</feature>
<dbReference type="InterPro" id="IPR052354">
    <property type="entry name" value="Cell_Wall_Dynamics_Protein"/>
</dbReference>
<dbReference type="AlphaFoldDB" id="A0A7C1JZZ5"/>
<organism evidence="4">
    <name type="scientific">Caldilinea aerophila</name>
    <dbReference type="NCBI Taxonomy" id="133453"/>
    <lineage>
        <taxon>Bacteria</taxon>
        <taxon>Bacillati</taxon>
        <taxon>Chloroflexota</taxon>
        <taxon>Caldilineae</taxon>
        <taxon>Caldilineales</taxon>
        <taxon>Caldilineaceae</taxon>
        <taxon>Caldilinea</taxon>
    </lineage>
</organism>
<evidence type="ECO:0000259" key="3">
    <source>
        <dbReference type="SMART" id="SM00287"/>
    </source>
</evidence>
<proteinExistence type="predicted"/>
<evidence type="ECO:0000256" key="1">
    <source>
        <dbReference type="SAM" id="MobiDB-lite"/>
    </source>
</evidence>
<dbReference type="Gene3D" id="2.30.30.40">
    <property type="entry name" value="SH3 Domains"/>
    <property type="match status" value="2"/>
</dbReference>
<feature type="domain" description="SH3b" evidence="3">
    <location>
        <begin position="339"/>
        <end position="403"/>
    </location>
</feature>
<dbReference type="PANTHER" id="PTHR34408">
    <property type="entry name" value="FAMILY PROTEIN, PUTATIVE-RELATED"/>
    <property type="match status" value="1"/>
</dbReference>
<evidence type="ECO:0000313" key="4">
    <source>
        <dbReference type="EMBL" id="HDX31389.1"/>
    </source>
</evidence>